<protein>
    <submittedName>
        <fullName evidence="1">Uncharacterized protein</fullName>
    </submittedName>
</protein>
<sequence>MNCLGRSFDRPPFVVSCSCLTASLFYNKRTSFFCIIGKSLLLNHAPSAGFRYTKISPHVVRG</sequence>
<organism evidence="1 2">
    <name type="scientific">[Clostridium] methylpentosum DSM 5476</name>
    <dbReference type="NCBI Taxonomy" id="537013"/>
    <lineage>
        <taxon>Bacteria</taxon>
        <taxon>Bacillati</taxon>
        <taxon>Bacillota</taxon>
        <taxon>Clostridia</taxon>
        <taxon>Eubacteriales</taxon>
        <taxon>Oscillospiraceae</taxon>
        <taxon>Oscillospiraceae incertae sedis</taxon>
    </lineage>
</organism>
<reference evidence="1 2" key="2">
    <citation type="submission" date="2009-02" db="EMBL/GenBank/DDBJ databases">
        <title>Draft genome sequence of Clostridium methylpentosum (DSM 5476).</title>
        <authorList>
            <person name="Sudarsanam P."/>
            <person name="Ley R."/>
            <person name="Guruge J."/>
            <person name="Turnbaugh P.J."/>
            <person name="Mahowald M."/>
            <person name="Liep D."/>
            <person name="Gordon J."/>
        </authorList>
    </citation>
    <scope>NUCLEOTIDE SEQUENCE [LARGE SCALE GENOMIC DNA]</scope>
    <source>
        <strain evidence="1 2">DSM 5476</strain>
    </source>
</reference>
<dbReference type="AlphaFoldDB" id="C0E8V3"/>
<name>C0E8V3_9FIRM</name>
<dbReference type="Proteomes" id="UP000003340">
    <property type="component" value="Unassembled WGS sequence"/>
</dbReference>
<keyword evidence="2" id="KW-1185">Reference proteome</keyword>
<evidence type="ECO:0000313" key="1">
    <source>
        <dbReference type="EMBL" id="EEG32097.1"/>
    </source>
</evidence>
<comment type="caution">
    <text evidence="1">The sequence shown here is derived from an EMBL/GenBank/DDBJ whole genome shotgun (WGS) entry which is preliminary data.</text>
</comment>
<evidence type="ECO:0000313" key="2">
    <source>
        <dbReference type="Proteomes" id="UP000003340"/>
    </source>
</evidence>
<dbReference type="HOGENOM" id="CLU_2896130_0_0_9"/>
<gene>
    <name evidence="1" type="ORF">CLOSTMETH_00248</name>
</gene>
<accession>C0E8V3</accession>
<proteinExistence type="predicted"/>
<dbReference type="EMBL" id="ACEC01000010">
    <property type="protein sequence ID" value="EEG32097.1"/>
    <property type="molecule type" value="Genomic_DNA"/>
</dbReference>
<reference evidence="1 2" key="1">
    <citation type="submission" date="2009-01" db="EMBL/GenBank/DDBJ databases">
        <authorList>
            <person name="Fulton L."/>
            <person name="Clifton S."/>
            <person name="Fulton B."/>
            <person name="Xu J."/>
            <person name="Minx P."/>
            <person name="Pepin K.H."/>
            <person name="Johnson M."/>
            <person name="Bhonagiri V."/>
            <person name="Nash W.E."/>
            <person name="Mardis E.R."/>
            <person name="Wilson R.K."/>
        </authorList>
    </citation>
    <scope>NUCLEOTIDE SEQUENCE [LARGE SCALE GENOMIC DNA]</scope>
    <source>
        <strain evidence="1 2">DSM 5476</strain>
    </source>
</reference>